<comment type="caution">
    <text evidence="1">The sequence shown here is derived from an EMBL/GenBank/DDBJ whole genome shotgun (WGS) entry which is preliminary data.</text>
</comment>
<dbReference type="EMBL" id="LLXI01001350">
    <property type="protein sequence ID" value="PKY53236.1"/>
    <property type="molecule type" value="Genomic_DNA"/>
</dbReference>
<evidence type="ECO:0000313" key="1">
    <source>
        <dbReference type="EMBL" id="PKY53236.1"/>
    </source>
</evidence>
<accession>A0A2I1H2X1</accession>
<reference evidence="1 2" key="1">
    <citation type="submission" date="2015-10" db="EMBL/GenBank/DDBJ databases">
        <title>Genome analyses suggest a sexual origin of heterokaryosis in a supposedly ancient asexual fungus.</title>
        <authorList>
            <person name="Ropars J."/>
            <person name="Sedzielewska K."/>
            <person name="Noel J."/>
            <person name="Charron P."/>
            <person name="Farinelli L."/>
            <person name="Marton T."/>
            <person name="Kruger M."/>
            <person name="Pelin A."/>
            <person name="Brachmann A."/>
            <person name="Corradi N."/>
        </authorList>
    </citation>
    <scope>NUCLEOTIDE SEQUENCE [LARGE SCALE GENOMIC DNA]</scope>
    <source>
        <strain evidence="1 2">A4</strain>
    </source>
</reference>
<gene>
    <name evidence="1" type="ORF">RhiirA4_471336</name>
</gene>
<name>A0A2I1H2X1_9GLOM</name>
<organism evidence="1 2">
    <name type="scientific">Rhizophagus irregularis</name>
    <dbReference type="NCBI Taxonomy" id="588596"/>
    <lineage>
        <taxon>Eukaryota</taxon>
        <taxon>Fungi</taxon>
        <taxon>Fungi incertae sedis</taxon>
        <taxon>Mucoromycota</taxon>
        <taxon>Glomeromycotina</taxon>
        <taxon>Glomeromycetes</taxon>
        <taxon>Glomerales</taxon>
        <taxon>Glomeraceae</taxon>
        <taxon>Rhizophagus</taxon>
    </lineage>
</organism>
<proteinExistence type="predicted"/>
<keyword evidence="2" id="KW-1185">Reference proteome</keyword>
<sequence length="137" mass="15446">MLQQTYAVILKTYLEEQQLSSNGTASSTEEKDVPNLFTSMVEFFEFISLDAATEAFKKSDTDSADDDSDSIDIIISDITSHQSQQVQPLKMVTFTPSHTPSRHKHKKEAKLKQKAETADYFINKASPDQKSFSYKVV</sequence>
<evidence type="ECO:0000313" key="2">
    <source>
        <dbReference type="Proteomes" id="UP000234323"/>
    </source>
</evidence>
<dbReference type="AlphaFoldDB" id="A0A2I1H2X1"/>
<protein>
    <submittedName>
        <fullName evidence="1">Uncharacterized protein</fullName>
    </submittedName>
</protein>
<dbReference type="Proteomes" id="UP000234323">
    <property type="component" value="Unassembled WGS sequence"/>
</dbReference>